<organism evidence="1 2">
    <name type="scientific">Ovis ammon polii x Ovis aries</name>
    <dbReference type="NCBI Taxonomy" id="2918886"/>
    <lineage>
        <taxon>Eukaryota</taxon>
        <taxon>Metazoa</taxon>
        <taxon>Chordata</taxon>
        <taxon>Craniata</taxon>
        <taxon>Vertebrata</taxon>
        <taxon>Euteleostomi</taxon>
        <taxon>Mammalia</taxon>
        <taxon>Eutheria</taxon>
        <taxon>Laurasiatheria</taxon>
        <taxon>Artiodactyla</taxon>
        <taxon>Ruminantia</taxon>
        <taxon>Pecora</taxon>
        <taxon>Bovidae</taxon>
        <taxon>Caprinae</taxon>
        <taxon>Ovis</taxon>
    </lineage>
</organism>
<dbReference type="Proteomes" id="UP001057279">
    <property type="component" value="Linkage Group LG10"/>
</dbReference>
<dbReference type="EMBL" id="CM043035">
    <property type="protein sequence ID" value="KAI4581648.1"/>
    <property type="molecule type" value="Genomic_DNA"/>
</dbReference>
<keyword evidence="2" id="KW-1185">Reference proteome</keyword>
<reference evidence="1" key="1">
    <citation type="submission" date="2022-03" db="EMBL/GenBank/DDBJ databases">
        <title>Genomic analyses of argali, domestic sheep and their hybrids provide insights into chromosomal evolution, heterosis and genetic basis of agronomic traits.</title>
        <authorList>
            <person name="Li M."/>
        </authorList>
    </citation>
    <scope>NUCLEOTIDE SEQUENCE</scope>
    <source>
        <strain evidence="1">F1 hybrid</strain>
    </source>
</reference>
<name>A0ACB9UW18_9CETA</name>
<evidence type="ECO:0000313" key="2">
    <source>
        <dbReference type="Proteomes" id="UP001057279"/>
    </source>
</evidence>
<gene>
    <name evidence="1" type="ORF">MJG53_010091</name>
</gene>
<protein>
    <submittedName>
        <fullName evidence="1">Uncharacterized protein</fullName>
    </submittedName>
</protein>
<sequence>MAGCVPPPLAVLGLLTLLAPHAARPTVFLPASDAHELLARWRRAGSYLLEELFEGHLEKECLEEVCVYEEAREVFEDTESTVKLTNSEGEDFCGGALVLDSFVLTTATCSLLCTNVSVKTRSGLQVPVTGVHAHPRFEADTGHNDVALLRLARPVRCPDAGRPVCTADADFAERVLLPQPGVLGGWTLRGREMVPLRLRVTHVEPAECGRALNATVTTRTSCERGAAAGAARWVAGGAVARQHRGAWFLTGLLGAAPPEGPGPLLLIKVPRYALWLRQVTQQPSRPRDDRHQGRGGEPVPRGRWAATALPPGPLV</sequence>
<comment type="caution">
    <text evidence="1">The sequence shown here is derived from an EMBL/GenBank/DDBJ whole genome shotgun (WGS) entry which is preliminary data.</text>
</comment>
<accession>A0ACB9UW18</accession>
<proteinExistence type="predicted"/>
<evidence type="ECO:0000313" key="1">
    <source>
        <dbReference type="EMBL" id="KAI4581648.1"/>
    </source>
</evidence>